<sequence length="263" mass="28968">MPKFVALSPSQHKDARWLLKTSYKFAGTDALVPVVAREAHKVLLEMPLAFARRPEGGFGLMGVQGLVANTNLFVSDDGRWTGRYIPSVYRGYPFALGRTDDGREVLCFDVESGQLSDEGGERFFEDNGEPATKVAGMLSFHEAVTLNRRQTNFACDVLEKHGLIQPWEINLELASGTNRIEGLFRVDEAKLKQQSGDVLGALMQSHAMPLAYCQLLSMQQLEQLGIRARARSAAGKAALATDQYGDINLDFLNDDGVFPFGHS</sequence>
<gene>
    <name evidence="1" type="ORF">CAL25_00405</name>
</gene>
<name>A0A261U124_9BORD</name>
<dbReference type="EMBL" id="NEVP01000001">
    <property type="protein sequence ID" value="OZI54920.1"/>
    <property type="molecule type" value="Genomic_DNA"/>
</dbReference>
<dbReference type="AlphaFoldDB" id="A0A261U124"/>
<dbReference type="OrthoDB" id="9806524at2"/>
<dbReference type="InterPro" id="IPR010836">
    <property type="entry name" value="SapC"/>
</dbReference>
<evidence type="ECO:0000313" key="1">
    <source>
        <dbReference type="EMBL" id="OZI54920.1"/>
    </source>
</evidence>
<keyword evidence="2" id="KW-1185">Reference proteome</keyword>
<organism evidence="1 2">
    <name type="scientific">Bordetella genomosp. 5</name>
    <dbReference type="NCBI Taxonomy" id="1395608"/>
    <lineage>
        <taxon>Bacteria</taxon>
        <taxon>Pseudomonadati</taxon>
        <taxon>Pseudomonadota</taxon>
        <taxon>Betaproteobacteria</taxon>
        <taxon>Burkholderiales</taxon>
        <taxon>Alcaligenaceae</taxon>
        <taxon>Bordetella</taxon>
    </lineage>
</organism>
<dbReference type="RefSeq" id="WP_094797984.1">
    <property type="nucleotide sequence ID" value="NZ_NEVP01000001.1"/>
</dbReference>
<dbReference type="Pfam" id="PF07277">
    <property type="entry name" value="SapC"/>
    <property type="match status" value="1"/>
</dbReference>
<comment type="caution">
    <text evidence="1">The sequence shown here is derived from an EMBL/GenBank/DDBJ whole genome shotgun (WGS) entry which is preliminary data.</text>
</comment>
<dbReference type="Proteomes" id="UP000216913">
    <property type="component" value="Unassembled WGS sequence"/>
</dbReference>
<reference evidence="1 2" key="1">
    <citation type="submission" date="2017-05" db="EMBL/GenBank/DDBJ databases">
        <title>Complete and WGS of Bordetella genogroups.</title>
        <authorList>
            <person name="Spilker T."/>
            <person name="LiPuma J."/>
        </authorList>
    </citation>
    <scope>NUCLEOTIDE SEQUENCE [LARGE SCALE GENOMIC DNA]</scope>
    <source>
        <strain evidence="1 2">AU10456</strain>
    </source>
</reference>
<protein>
    <recommendedName>
        <fullName evidence="3">Peptidase</fullName>
    </recommendedName>
</protein>
<accession>A0A261U124</accession>
<evidence type="ECO:0008006" key="3">
    <source>
        <dbReference type="Google" id="ProtNLM"/>
    </source>
</evidence>
<proteinExistence type="predicted"/>
<evidence type="ECO:0000313" key="2">
    <source>
        <dbReference type="Proteomes" id="UP000216913"/>
    </source>
</evidence>